<dbReference type="Pfam" id="PF12372">
    <property type="entry name" value="Htt_N-HEAT"/>
    <property type="match status" value="1"/>
</dbReference>
<evidence type="ECO:0000256" key="1">
    <source>
        <dbReference type="SAM" id="MobiDB-lite"/>
    </source>
</evidence>
<accession>A0A8K0NYE7</accession>
<dbReference type="Proteomes" id="UP000792457">
    <property type="component" value="Unassembled WGS sequence"/>
</dbReference>
<dbReference type="OrthoDB" id="10065698at2759"/>
<reference evidence="2" key="2">
    <citation type="submission" date="2017-10" db="EMBL/GenBank/DDBJ databases">
        <title>Ladona fulva Genome sequencing and assembly.</title>
        <authorList>
            <person name="Murali S."/>
            <person name="Richards S."/>
            <person name="Bandaranaike D."/>
            <person name="Bellair M."/>
            <person name="Blankenburg K."/>
            <person name="Chao H."/>
            <person name="Dinh H."/>
            <person name="Doddapaneni H."/>
            <person name="Dugan-Rocha S."/>
            <person name="Elkadiri S."/>
            <person name="Gnanaolivu R."/>
            <person name="Hernandez B."/>
            <person name="Skinner E."/>
            <person name="Javaid M."/>
            <person name="Lee S."/>
            <person name="Li M."/>
            <person name="Ming W."/>
            <person name="Munidasa M."/>
            <person name="Muniz J."/>
            <person name="Nguyen L."/>
            <person name="Hughes D."/>
            <person name="Osuji N."/>
            <person name="Pu L.-L."/>
            <person name="Puazo M."/>
            <person name="Qu C."/>
            <person name="Quiroz J."/>
            <person name="Raj R."/>
            <person name="Weissenberger G."/>
            <person name="Xin Y."/>
            <person name="Zou X."/>
            <person name="Han Y."/>
            <person name="Worley K."/>
            <person name="Muzny D."/>
            <person name="Gibbs R."/>
        </authorList>
    </citation>
    <scope>NUCLEOTIDE SEQUENCE</scope>
    <source>
        <strain evidence="2">Sampled in the wild</strain>
    </source>
</reference>
<dbReference type="PANTHER" id="PTHR10170">
    <property type="entry name" value="HUNTINGTON DISEASE PROTEIN"/>
    <property type="match status" value="1"/>
</dbReference>
<protein>
    <submittedName>
        <fullName evidence="2">Uncharacterized protein</fullName>
    </submittedName>
</protein>
<dbReference type="InterPro" id="IPR024613">
    <property type="entry name" value="Huntingtin_N_HEAT_rpt-2"/>
</dbReference>
<dbReference type="PANTHER" id="PTHR10170:SF10">
    <property type="entry name" value="HUNTINGTIN"/>
    <property type="match status" value="1"/>
</dbReference>
<proteinExistence type="predicted"/>
<evidence type="ECO:0000313" key="2">
    <source>
        <dbReference type="EMBL" id="KAG8226327.1"/>
    </source>
</evidence>
<dbReference type="AlphaFoldDB" id="A0A8K0NYE7"/>
<comment type="caution">
    <text evidence="2">The sequence shown here is derived from an EMBL/GenBank/DDBJ whole genome shotgun (WGS) entry which is preliminary data.</text>
</comment>
<name>A0A8K0NYE7_LADFU</name>
<evidence type="ECO:0000313" key="3">
    <source>
        <dbReference type="Proteomes" id="UP000792457"/>
    </source>
</evidence>
<dbReference type="EMBL" id="KZ308275">
    <property type="protein sequence ID" value="KAG8226327.1"/>
    <property type="molecule type" value="Genomic_DNA"/>
</dbReference>
<sequence>MIPVVEDVFVVRGKGLAGSSGSSQSADLKELDTQREVLFSMLLRLSEYPQVLDLLAVVVRESRTESEELWRRWSRKAADAVLPLVAYGRVRLEGERDNRVTVYGSGCPQASLHRFLAALAPPVLRPVDPLLRTLFATTQHPSQVMGVDLVPHGQDGEVVGVERWLGMVLGIFLALLSPQQAKEEAVLARLEALGLSFRPSMPSSLSSDASTPADPLGAALVLTPPSNSPEEMAPEQVMA</sequence>
<dbReference type="GO" id="GO:0005737">
    <property type="term" value="C:cytoplasm"/>
    <property type="evidence" value="ECO:0007669"/>
    <property type="project" value="TreeGrafter"/>
</dbReference>
<gene>
    <name evidence="2" type="ORF">J437_LFUL009904</name>
</gene>
<feature type="non-terminal residue" evidence="2">
    <location>
        <position position="239"/>
    </location>
</feature>
<feature type="compositionally biased region" description="Low complexity" evidence="1">
    <location>
        <begin position="201"/>
        <end position="215"/>
    </location>
</feature>
<dbReference type="InterPro" id="IPR028426">
    <property type="entry name" value="Huntingtin_fam"/>
</dbReference>
<reference evidence="2" key="1">
    <citation type="submission" date="2013-04" db="EMBL/GenBank/DDBJ databases">
        <authorList>
            <person name="Qu J."/>
            <person name="Murali S.C."/>
            <person name="Bandaranaike D."/>
            <person name="Bellair M."/>
            <person name="Blankenburg K."/>
            <person name="Chao H."/>
            <person name="Dinh H."/>
            <person name="Doddapaneni H."/>
            <person name="Downs B."/>
            <person name="Dugan-Rocha S."/>
            <person name="Elkadiri S."/>
            <person name="Gnanaolivu R.D."/>
            <person name="Hernandez B."/>
            <person name="Javaid M."/>
            <person name="Jayaseelan J.C."/>
            <person name="Lee S."/>
            <person name="Li M."/>
            <person name="Ming W."/>
            <person name="Munidasa M."/>
            <person name="Muniz J."/>
            <person name="Nguyen L."/>
            <person name="Ongeri F."/>
            <person name="Osuji N."/>
            <person name="Pu L.-L."/>
            <person name="Puazo M."/>
            <person name="Qu C."/>
            <person name="Quiroz J."/>
            <person name="Raj R."/>
            <person name="Weissenberger G."/>
            <person name="Xin Y."/>
            <person name="Zou X."/>
            <person name="Han Y."/>
            <person name="Richards S."/>
            <person name="Worley K."/>
            <person name="Muzny D."/>
            <person name="Gibbs R."/>
        </authorList>
    </citation>
    <scope>NUCLEOTIDE SEQUENCE</scope>
    <source>
        <strain evidence="2">Sampled in the wild</strain>
    </source>
</reference>
<organism evidence="2 3">
    <name type="scientific">Ladona fulva</name>
    <name type="common">Scarce chaser dragonfly</name>
    <name type="synonym">Libellula fulva</name>
    <dbReference type="NCBI Taxonomy" id="123851"/>
    <lineage>
        <taxon>Eukaryota</taxon>
        <taxon>Metazoa</taxon>
        <taxon>Ecdysozoa</taxon>
        <taxon>Arthropoda</taxon>
        <taxon>Hexapoda</taxon>
        <taxon>Insecta</taxon>
        <taxon>Pterygota</taxon>
        <taxon>Palaeoptera</taxon>
        <taxon>Odonata</taxon>
        <taxon>Epiprocta</taxon>
        <taxon>Anisoptera</taxon>
        <taxon>Libelluloidea</taxon>
        <taxon>Libellulidae</taxon>
        <taxon>Ladona</taxon>
    </lineage>
</organism>
<keyword evidence="3" id="KW-1185">Reference proteome</keyword>
<feature type="region of interest" description="Disordered" evidence="1">
    <location>
        <begin position="201"/>
        <end position="239"/>
    </location>
</feature>